<dbReference type="AlphaFoldDB" id="A0A097CS50"/>
<evidence type="ECO:0000259" key="3">
    <source>
        <dbReference type="PROSITE" id="PS50075"/>
    </source>
</evidence>
<dbReference type="SMART" id="SM01294">
    <property type="entry name" value="PKS_PP_betabranch"/>
    <property type="match status" value="1"/>
</dbReference>
<dbReference type="PROSITE" id="PS00012">
    <property type="entry name" value="PHOSPHOPANTETHEINE"/>
    <property type="match status" value="1"/>
</dbReference>
<dbReference type="Pfam" id="PF00550">
    <property type="entry name" value="PP-binding"/>
    <property type="match status" value="1"/>
</dbReference>
<dbReference type="InterPro" id="IPR036736">
    <property type="entry name" value="ACP-like_sf"/>
</dbReference>
<dbReference type="InterPro" id="IPR020806">
    <property type="entry name" value="PKS_PP-bd"/>
</dbReference>
<organism evidence="4">
    <name type="scientific">Verrucosispora sp. MS100047</name>
    <dbReference type="NCBI Taxonomy" id="1410949"/>
    <lineage>
        <taxon>Bacteria</taxon>
        <taxon>Bacillati</taxon>
        <taxon>Actinomycetota</taxon>
        <taxon>Actinomycetes</taxon>
        <taxon>Micromonosporales</taxon>
        <taxon>Micromonosporaceae</taxon>
        <taxon>Micromonospora</taxon>
    </lineage>
</organism>
<feature type="domain" description="Carrier" evidence="3">
    <location>
        <begin position="1"/>
        <end position="65"/>
    </location>
</feature>
<evidence type="ECO:0000313" key="4">
    <source>
        <dbReference type="EMBL" id="AIS85460.1"/>
    </source>
</evidence>
<gene>
    <name evidence="4" type="ORF">VASRM7_222</name>
</gene>
<keyword evidence="2" id="KW-0597">Phosphoprotein</keyword>
<sequence>MVATTGLSAAEIDDRQPLTELGLDSVMTVRIRRNLERRLAMSLPATIFWERPSVDAVTELLADLVGAVAEEAQ</sequence>
<accession>A0A097CS50</accession>
<keyword evidence="1" id="KW-0596">Phosphopantetheine</keyword>
<protein>
    <submittedName>
        <fullName evidence="4">Beta-ketoacyl synthase</fullName>
    </submittedName>
</protein>
<dbReference type="EMBL" id="KF826650">
    <property type="protein sequence ID" value="AIS85460.1"/>
    <property type="molecule type" value="Genomic_DNA"/>
</dbReference>
<proteinExistence type="predicted"/>
<name>A0A097CS50_9ACTN</name>
<evidence type="ECO:0000256" key="2">
    <source>
        <dbReference type="ARBA" id="ARBA00022553"/>
    </source>
</evidence>
<dbReference type="Gene3D" id="1.10.1200.10">
    <property type="entry name" value="ACP-like"/>
    <property type="match status" value="1"/>
</dbReference>
<evidence type="ECO:0000256" key="1">
    <source>
        <dbReference type="ARBA" id="ARBA00022450"/>
    </source>
</evidence>
<reference evidence="4" key="1">
    <citation type="journal article" date="2016" name="Appl. Microbiol. Biotechnol.">
        <title>Anti-MRSA and anti-TB metabolites from marine-derived Verrucosispora sp. MS100047.</title>
        <authorList>
            <person name="Huang P."/>
            <person name="Xie F."/>
            <person name="Ren B."/>
            <person name="Wang Q."/>
            <person name="Wang J."/>
            <person name="Wang Q."/>
            <person name="Abdel-Mageed W.M."/>
            <person name="Liu M."/>
            <person name="Han J."/>
            <person name="Oyeleye A."/>
            <person name="Shen J."/>
            <person name="Song F."/>
            <person name="Dai H."/>
            <person name="Liu X."/>
            <person name="Zhang L."/>
        </authorList>
    </citation>
    <scope>NUCLEOTIDE SEQUENCE</scope>
    <source>
        <strain evidence="4">MS100047</strain>
    </source>
</reference>
<dbReference type="InterPro" id="IPR006162">
    <property type="entry name" value="Ppantetheine_attach_site"/>
</dbReference>
<dbReference type="SUPFAM" id="SSF47336">
    <property type="entry name" value="ACP-like"/>
    <property type="match status" value="1"/>
</dbReference>
<dbReference type="InterPro" id="IPR009081">
    <property type="entry name" value="PP-bd_ACP"/>
</dbReference>
<dbReference type="PROSITE" id="PS50075">
    <property type="entry name" value="CARRIER"/>
    <property type="match status" value="1"/>
</dbReference>
<dbReference type="GO" id="GO:0031177">
    <property type="term" value="F:phosphopantetheine binding"/>
    <property type="evidence" value="ECO:0007669"/>
    <property type="project" value="InterPro"/>
</dbReference>
<dbReference type="SMART" id="SM00823">
    <property type="entry name" value="PKS_PP"/>
    <property type="match status" value="1"/>
</dbReference>